<comment type="caution">
    <text evidence="2">The sequence shown here is derived from an EMBL/GenBank/DDBJ whole genome shotgun (WGS) entry which is preliminary data.</text>
</comment>
<gene>
    <name evidence="2" type="ORF">TSOC_011878</name>
</gene>
<evidence type="ECO:0000259" key="1">
    <source>
        <dbReference type="Pfam" id="PF07707"/>
    </source>
</evidence>
<protein>
    <recommendedName>
        <fullName evidence="1">BACK domain-containing protein</fullName>
    </recommendedName>
</protein>
<name>A0A2J7ZPH3_9CHLO</name>
<dbReference type="AlphaFoldDB" id="A0A2J7ZPH3"/>
<evidence type="ECO:0000313" key="3">
    <source>
        <dbReference type="Proteomes" id="UP000236333"/>
    </source>
</evidence>
<keyword evidence="3" id="KW-1185">Reference proteome</keyword>
<dbReference type="OrthoDB" id="546755at2759"/>
<dbReference type="EMBL" id="PGGS01000709">
    <property type="protein sequence ID" value="PNH02168.1"/>
    <property type="molecule type" value="Genomic_DNA"/>
</dbReference>
<proteinExistence type="predicted"/>
<evidence type="ECO:0000313" key="2">
    <source>
        <dbReference type="EMBL" id="PNH02168.1"/>
    </source>
</evidence>
<accession>A0A2J7ZPH3</accession>
<organism evidence="2 3">
    <name type="scientific">Tetrabaena socialis</name>
    <dbReference type="NCBI Taxonomy" id="47790"/>
    <lineage>
        <taxon>Eukaryota</taxon>
        <taxon>Viridiplantae</taxon>
        <taxon>Chlorophyta</taxon>
        <taxon>core chlorophytes</taxon>
        <taxon>Chlorophyceae</taxon>
        <taxon>CS clade</taxon>
        <taxon>Chlamydomonadales</taxon>
        <taxon>Tetrabaenaceae</taxon>
        <taxon>Tetrabaena</taxon>
    </lineage>
</organism>
<dbReference type="InterPro" id="IPR011705">
    <property type="entry name" value="BACK"/>
</dbReference>
<reference evidence="2 3" key="1">
    <citation type="journal article" date="2017" name="Mol. Biol. Evol.">
        <title>The 4-celled Tetrabaena socialis nuclear genome reveals the essential components for genetic control of cell number at the origin of multicellularity in the volvocine lineage.</title>
        <authorList>
            <person name="Featherston J."/>
            <person name="Arakaki Y."/>
            <person name="Hanschen E.R."/>
            <person name="Ferris P.J."/>
            <person name="Michod R.E."/>
            <person name="Olson B.J.S.C."/>
            <person name="Nozaki H."/>
            <person name="Durand P.M."/>
        </authorList>
    </citation>
    <scope>NUCLEOTIDE SEQUENCE [LARGE SCALE GENOMIC DNA]</scope>
    <source>
        <strain evidence="2 3">NIES-571</strain>
    </source>
</reference>
<dbReference type="Pfam" id="PF07707">
    <property type="entry name" value="BACK"/>
    <property type="match status" value="1"/>
</dbReference>
<dbReference type="Proteomes" id="UP000236333">
    <property type="component" value="Unassembled WGS sequence"/>
</dbReference>
<feature type="domain" description="BACK" evidence="1">
    <location>
        <begin position="200"/>
        <end position="268"/>
    </location>
</feature>
<sequence length="495" mass="52064">MASGVVAAIGEVYELFGTGVLSDSDLVFCLEEAAPADAAGAPADPAAISVTAVVGQPLLGHSLVLCLASERFRAQLCVPLGSETEVPFARAAIGYAYTGRVAAGSVREALGVRRQAGYLQIDGCAAACNDLLLGILEAGKVGVRTAPAPSSAAAELTECWGLMPDPVDDPSFAPVLVAAMEALVRHFGDTLAVLNTPSLRQQLLQLPAAAVEALLGSKAFGTDTEDSVLLLLATWIKANHSQTDAEARERLCQLVWLVQLSRPYLTSALLALAADYETEAAGLPCAWFPISVPEAGFIIALATAPAGQETEATLRLGGPLYDTQSPWYSTIPRPQCLSGAGRHFEWAISEQELREGLGRLKPERPVNVYGSFAGGDRLCARGFEWKVMCQVQHEATSAGCFLECAMPAAYDVPGSRLGSSSKAAATVGLEARFAVHSWGGSARQDAFVHEFKAQRVNFARLQPAGGVEVLAGWAAYLRDGRLGRLTGTLTLLARA</sequence>